<dbReference type="PANTHER" id="PTHR11412">
    <property type="entry name" value="MACROGLOBULIN / COMPLEMENT"/>
    <property type="match status" value="1"/>
</dbReference>
<organism evidence="5 6">
    <name type="scientific">Pinctada imbricata</name>
    <name type="common">Atlantic pearl-oyster</name>
    <name type="synonym">Pinctada martensii</name>
    <dbReference type="NCBI Taxonomy" id="66713"/>
    <lineage>
        <taxon>Eukaryota</taxon>
        <taxon>Metazoa</taxon>
        <taxon>Spiralia</taxon>
        <taxon>Lophotrochozoa</taxon>
        <taxon>Mollusca</taxon>
        <taxon>Bivalvia</taxon>
        <taxon>Autobranchia</taxon>
        <taxon>Pteriomorphia</taxon>
        <taxon>Pterioida</taxon>
        <taxon>Pterioidea</taxon>
        <taxon>Pteriidae</taxon>
        <taxon>Pinctada</taxon>
    </lineage>
</organism>
<comment type="caution">
    <text evidence="5">The sequence shown here is derived from an EMBL/GenBank/DDBJ whole genome shotgun (WGS) entry which is preliminary data.</text>
</comment>
<evidence type="ECO:0000259" key="4">
    <source>
        <dbReference type="SMART" id="SM01361"/>
    </source>
</evidence>
<proteinExistence type="predicted"/>
<feature type="domain" description="Alpha-macroglobulin receptor-binding" evidence="4">
    <location>
        <begin position="1"/>
        <end position="79"/>
    </location>
</feature>
<evidence type="ECO:0000313" key="5">
    <source>
        <dbReference type="EMBL" id="KAK3099198.1"/>
    </source>
</evidence>
<dbReference type="EMBL" id="VSWD01000006">
    <property type="protein sequence ID" value="KAK3099198.1"/>
    <property type="molecule type" value="Genomic_DNA"/>
</dbReference>
<protein>
    <recommendedName>
        <fullName evidence="4">Alpha-macroglobulin receptor-binding domain-containing protein</fullName>
    </recommendedName>
</protein>
<gene>
    <name evidence="5" type="ORF">FSP39_000872</name>
</gene>
<dbReference type="PANTHER" id="PTHR11412:SF136">
    <property type="entry name" value="CD109 ANTIGEN"/>
    <property type="match status" value="1"/>
</dbReference>
<dbReference type="Proteomes" id="UP001186944">
    <property type="component" value="Unassembled WGS sequence"/>
</dbReference>
<accession>A0AA89C2X4</accession>
<dbReference type="SMART" id="SM01361">
    <property type="entry name" value="A2M_recep"/>
    <property type="match status" value="1"/>
</dbReference>
<evidence type="ECO:0000256" key="1">
    <source>
        <dbReference type="ARBA" id="ARBA00022729"/>
    </source>
</evidence>
<dbReference type="SUPFAM" id="SSF49410">
    <property type="entry name" value="Alpha-macroglobulin receptor domain"/>
    <property type="match status" value="1"/>
</dbReference>
<evidence type="ECO:0000256" key="2">
    <source>
        <dbReference type="ARBA" id="ARBA00022966"/>
    </source>
</evidence>
<name>A0AA89C2X4_PINIB</name>
<dbReference type="InterPro" id="IPR036595">
    <property type="entry name" value="A-macroglobulin_rcpt-bd_sf"/>
</dbReference>
<dbReference type="InterPro" id="IPR050473">
    <property type="entry name" value="A2M/Complement_sys"/>
</dbReference>
<keyword evidence="2" id="KW-0882">Thioester bond</keyword>
<keyword evidence="1" id="KW-0732">Signal</keyword>
<feature type="region of interest" description="Disordered" evidence="3">
    <location>
        <begin position="86"/>
        <end position="105"/>
    </location>
</feature>
<dbReference type="Gene3D" id="2.60.40.690">
    <property type="entry name" value="Alpha-macroglobulin, receptor-binding domain"/>
    <property type="match status" value="1"/>
</dbReference>
<dbReference type="GO" id="GO:0005576">
    <property type="term" value="C:extracellular region"/>
    <property type="evidence" value="ECO:0007669"/>
    <property type="project" value="InterPro"/>
</dbReference>
<dbReference type="Pfam" id="PF07677">
    <property type="entry name" value="A2M_recep"/>
    <property type="match status" value="1"/>
</dbReference>
<evidence type="ECO:0000313" key="6">
    <source>
        <dbReference type="Proteomes" id="UP001186944"/>
    </source>
</evidence>
<keyword evidence="6" id="KW-1185">Reference proteome</keyword>
<reference evidence="5" key="1">
    <citation type="submission" date="2019-08" db="EMBL/GenBank/DDBJ databases">
        <title>The improved chromosome-level genome for the pearl oyster Pinctada fucata martensii using PacBio sequencing and Hi-C.</title>
        <authorList>
            <person name="Zheng Z."/>
        </authorList>
    </citation>
    <scope>NUCLEOTIDE SEQUENCE</scope>
    <source>
        <strain evidence="5">ZZ-2019</strain>
        <tissue evidence="5">Adductor muscle</tissue>
    </source>
</reference>
<dbReference type="InterPro" id="IPR009048">
    <property type="entry name" value="A-macroglobulin_rcpt-bd"/>
</dbReference>
<sequence>MVVVEVYLPSGFEGNQDFNKGGVRGLKYVEPESDHVNFYFDSLDLKDTCFWMTATRIDKVTQSQKIPVIVYDYYHPESVPCWLKRAQDQSPEKSDQLPDRTENRDPVFSDEFKQLRPVMESRCHGWLVCNVRKDTGTKLIRPVPCLVFFG</sequence>
<evidence type="ECO:0000256" key="3">
    <source>
        <dbReference type="SAM" id="MobiDB-lite"/>
    </source>
</evidence>
<dbReference type="AlphaFoldDB" id="A0AA89C2X4"/>